<feature type="region of interest" description="Disordered" evidence="1">
    <location>
        <begin position="1051"/>
        <end position="1275"/>
    </location>
</feature>
<feature type="region of interest" description="Disordered" evidence="1">
    <location>
        <begin position="483"/>
        <end position="645"/>
    </location>
</feature>
<feature type="region of interest" description="Disordered" evidence="1">
    <location>
        <begin position="418"/>
        <end position="437"/>
    </location>
</feature>
<evidence type="ECO:0000256" key="1">
    <source>
        <dbReference type="SAM" id="MobiDB-lite"/>
    </source>
</evidence>
<proteinExistence type="predicted"/>
<feature type="compositionally biased region" description="Polar residues" evidence="1">
    <location>
        <begin position="171"/>
        <end position="196"/>
    </location>
</feature>
<gene>
    <name evidence="2" type="ORF">COCSUDRAFT_59068</name>
</gene>
<feature type="compositionally biased region" description="Polar residues" evidence="1">
    <location>
        <begin position="1228"/>
        <end position="1245"/>
    </location>
</feature>
<feature type="compositionally biased region" description="Basic residues" evidence="1">
    <location>
        <begin position="269"/>
        <end position="279"/>
    </location>
</feature>
<feature type="compositionally biased region" description="Polar residues" evidence="1">
    <location>
        <begin position="934"/>
        <end position="946"/>
    </location>
</feature>
<organism evidence="2 3">
    <name type="scientific">Coccomyxa subellipsoidea (strain C-169)</name>
    <name type="common">Green microalga</name>
    <dbReference type="NCBI Taxonomy" id="574566"/>
    <lineage>
        <taxon>Eukaryota</taxon>
        <taxon>Viridiplantae</taxon>
        <taxon>Chlorophyta</taxon>
        <taxon>core chlorophytes</taxon>
        <taxon>Trebouxiophyceae</taxon>
        <taxon>Trebouxiophyceae incertae sedis</taxon>
        <taxon>Coccomyxaceae</taxon>
        <taxon>Coccomyxa</taxon>
        <taxon>Coccomyxa subellipsoidea</taxon>
    </lineage>
</organism>
<reference evidence="2 3" key="1">
    <citation type="journal article" date="2012" name="Genome Biol.">
        <title>The genome of the polar eukaryotic microalga coccomyxa subellipsoidea reveals traits of cold adaptation.</title>
        <authorList>
            <person name="Blanc G."/>
            <person name="Agarkova I."/>
            <person name="Grimwood J."/>
            <person name="Kuo A."/>
            <person name="Brueggeman A."/>
            <person name="Dunigan D."/>
            <person name="Gurnon J."/>
            <person name="Ladunga I."/>
            <person name="Lindquist E."/>
            <person name="Lucas S."/>
            <person name="Pangilinan J."/>
            <person name="Proschold T."/>
            <person name="Salamov A."/>
            <person name="Schmutz J."/>
            <person name="Weeks D."/>
            <person name="Yamada T."/>
            <person name="Claverie J.M."/>
            <person name="Grigoriev I."/>
            <person name="Van Etten J."/>
            <person name="Lomsadze A."/>
            <person name="Borodovsky M."/>
        </authorList>
    </citation>
    <scope>NUCLEOTIDE SEQUENCE [LARGE SCALE GENOMIC DNA]</scope>
    <source>
        <strain evidence="2 3">C-169</strain>
    </source>
</reference>
<dbReference type="RefSeq" id="XP_005651086.1">
    <property type="nucleotide sequence ID" value="XM_005651029.1"/>
</dbReference>
<feature type="compositionally biased region" description="Basic residues" evidence="1">
    <location>
        <begin position="818"/>
        <end position="835"/>
    </location>
</feature>
<dbReference type="GeneID" id="17044552"/>
<dbReference type="AlphaFoldDB" id="I0Z7C3"/>
<name>I0Z7C3_COCSC</name>
<evidence type="ECO:0000313" key="3">
    <source>
        <dbReference type="Proteomes" id="UP000007264"/>
    </source>
</evidence>
<feature type="compositionally biased region" description="Low complexity" evidence="1">
    <location>
        <begin position="612"/>
        <end position="631"/>
    </location>
</feature>
<feature type="compositionally biased region" description="Polar residues" evidence="1">
    <location>
        <begin position="204"/>
        <end position="218"/>
    </location>
</feature>
<dbReference type="Proteomes" id="UP000007264">
    <property type="component" value="Unassembled WGS sequence"/>
</dbReference>
<feature type="compositionally biased region" description="Basic residues" evidence="1">
    <location>
        <begin position="1259"/>
        <end position="1269"/>
    </location>
</feature>
<feature type="region of interest" description="Disordered" evidence="1">
    <location>
        <begin position="973"/>
        <end position="1006"/>
    </location>
</feature>
<evidence type="ECO:0000313" key="2">
    <source>
        <dbReference type="EMBL" id="EIE26542.1"/>
    </source>
</evidence>
<feature type="region of interest" description="Disordered" evidence="1">
    <location>
        <begin position="171"/>
        <end position="226"/>
    </location>
</feature>
<feature type="compositionally biased region" description="Low complexity" evidence="1">
    <location>
        <begin position="1187"/>
        <end position="1203"/>
    </location>
</feature>
<dbReference type="EMBL" id="AGSI01000002">
    <property type="protein sequence ID" value="EIE26542.1"/>
    <property type="molecule type" value="Genomic_DNA"/>
</dbReference>
<feature type="compositionally biased region" description="Low complexity" evidence="1">
    <location>
        <begin position="775"/>
        <end position="796"/>
    </location>
</feature>
<feature type="compositionally biased region" description="Basic and acidic residues" evidence="1">
    <location>
        <begin position="719"/>
        <end position="728"/>
    </location>
</feature>
<comment type="caution">
    <text evidence="2">The sequence shown here is derived from an EMBL/GenBank/DDBJ whole genome shotgun (WGS) entry which is preliminary data.</text>
</comment>
<keyword evidence="3" id="KW-1185">Reference proteome</keyword>
<feature type="region of interest" description="Disordered" evidence="1">
    <location>
        <begin position="263"/>
        <end position="330"/>
    </location>
</feature>
<dbReference type="KEGG" id="csl:COCSUDRAFT_59068"/>
<accession>I0Z7C3</accession>
<feature type="compositionally biased region" description="Basic and acidic residues" evidence="1">
    <location>
        <begin position="978"/>
        <end position="989"/>
    </location>
</feature>
<feature type="region of interest" description="Disordered" evidence="1">
    <location>
        <begin position="665"/>
        <end position="961"/>
    </location>
</feature>
<sequence length="1275" mass="133088">MEEAGKGAHQSAGAPQAGRKWNAGKGADPKLAAAVRVLAAGLLLGWEQIHAKHPNHRSETAGQKCARRDEQLLQLLLRMHILATLATKLDAKVTKRQRREVVELFDQLGISLIGDGVSAADVYNSVLQPCFGAQLPDLMQPLAESCGQAEDSLPSLPSLGTRVTGSFAKHSQNSECCGSVSPSDISTGNARDSSFGNRPRDVCRSSSMLSGSHSACQTGQGGRDIQHARPAAKHLLVKQKAGRPALERMASRSRLAPVVGKLSIADLQRKRRDRKRHGGGSRPGSAAVRGKAAPAPSQPISTTPDAQRTHAGGSTVMTPQSRRKATPDEDVDVECIPETEIKGGGSHMISADVASRPLMRQPCFGGIPVTDEQGGENLALFSRDEEEAPPADGRPPLQDVGVKQPTAQGTWLFPAQNKRNAPSRAKLQAAQQPPQLPPQRCLLESLDFQVGAAEKVPAAPHEHHSPAQHDMPPLPHMAVSAAAELQLQSPSPIPRHSPEVLPADDSIGVWQEDVLPSEVQEDIGEVGGPAAASGEDGDASKPAAASVDGSLPADSPMEEAEAAEEAQEPPPEPEQPAARDPYEFDTDEDAASDGRVELYKSAPAHAAREEPASAAQPEQPQAAPPVGAATAARRKPSTSPCYSDACMQGAGQALTQLADIINRLPSEASPAEATDAVPSCKGGADRHRPRRAQPRSAAPAEAGVPASGVSTRSGRRRHESGAGDELQHPKGKRRKAEEPAEAADADAVPGRHLRSGKVVAESAGPASVRKRRESQAGQPARVAAAGEAAEAPSRPATRSSKQPLASLALPPAGTPAGQKRKGQPSRATPKPRHSSQKQQAESGPEPTACPEDEAAGQGCASGARPQRKRQTPLRLDGAEYELPSFMAGPATGADAPCGKESSQEVPVLTENRSSQPSQTLHSLQPAARREDSAAAQQRPSALQNVRPQRDRRLSAHLGSGDFELPGFMARQAMAAKAAHPEQLTEDRVEPASAPDGGADTEHCPDADLEGAVMPEVAHVSASESDGPALHGEAAQDSGCHWDTIVMSPLAEGSAAQGQEHANAAVPQQQEPPCEAQLPPQEQPAVAGSQLGTPAQADPDLFVRRSTRKLGVVEHEPLDFFTPAPRSSRPRVTLGTAAARTSGCAPASAGGPRSAAAAEAQTPAPFRSEQVKAAAETLLQRKKARKLAPGSAAACSAGQASSWGTQADQHSEGEQATAEVSSGILEGKVQQQNKRAGASRHNSCSKMTGVGQASGDAGRCRAKRACKTPKRLQASP</sequence>
<feature type="region of interest" description="Disordered" evidence="1">
    <location>
        <begin position="1"/>
        <end position="25"/>
    </location>
</feature>
<feature type="compositionally biased region" description="Low complexity" evidence="1">
    <location>
        <begin position="1144"/>
        <end position="1159"/>
    </location>
</feature>
<feature type="compositionally biased region" description="Acidic residues" evidence="1">
    <location>
        <begin position="556"/>
        <end position="567"/>
    </location>
</feature>
<protein>
    <submittedName>
        <fullName evidence="2">Uncharacterized protein</fullName>
    </submittedName>
</protein>
<feature type="compositionally biased region" description="Polar residues" evidence="1">
    <location>
        <begin position="910"/>
        <end position="922"/>
    </location>
</feature>